<feature type="domain" description="Serine aminopeptidase S33" evidence="1">
    <location>
        <begin position="23"/>
        <end position="235"/>
    </location>
</feature>
<sequence>MPYASVKGINIFYESTGGDFLPLVVIHGAGGSSQSWSKQISGLQEQGNLIALDLPGHGKSGGSLLADIPSMADFLNDFVQTLGIEKFFLAGHSMGGAIAQEFTLRYPRKVTGLILLGTGARLRVGQGILDAAALGMFPFKNVDHLYGSATSDEEKAKEMKELQKIPANVFWADFQACNTFNRIDDAEKIQVSTLILVGEEDVMTPVKYSRFLADKLPNTNLRIIKGAGHMCMQEKAAEVNEILWNFLENSRV</sequence>
<evidence type="ECO:0000313" key="2">
    <source>
        <dbReference type="EMBL" id="KLU65526.1"/>
    </source>
</evidence>
<gene>
    <name evidence="2" type="primary">hsaD</name>
    <name evidence="2" type="ORF">DEAC_c26630</name>
</gene>
<dbReference type="SUPFAM" id="SSF53474">
    <property type="entry name" value="alpha/beta-Hydrolases"/>
    <property type="match status" value="1"/>
</dbReference>
<evidence type="ECO:0000313" key="3">
    <source>
        <dbReference type="Proteomes" id="UP000036356"/>
    </source>
</evidence>
<dbReference type="AlphaFoldDB" id="A0A0J1ILH4"/>
<dbReference type="EC" id="3.7.1.17" evidence="2"/>
<dbReference type="EMBL" id="LDZY01000008">
    <property type="protein sequence ID" value="KLU65526.1"/>
    <property type="molecule type" value="Genomic_DNA"/>
</dbReference>
<dbReference type="Proteomes" id="UP000036356">
    <property type="component" value="Unassembled WGS sequence"/>
</dbReference>
<dbReference type="Pfam" id="PF12146">
    <property type="entry name" value="Hydrolase_4"/>
    <property type="match status" value="1"/>
</dbReference>
<protein>
    <submittedName>
        <fullName evidence="2">4,5:9,10-diseco-3-hydroxy-5,9, 17-trioxoandrosta-1(10),2-diene-4-oate hydrolase</fullName>
        <ecNumber evidence="2">3.7.1.17</ecNumber>
    </submittedName>
</protein>
<name>A0A0J1ILH4_9FIRM</name>
<comment type="caution">
    <text evidence="2">The sequence shown here is derived from an EMBL/GenBank/DDBJ whole genome shotgun (WGS) entry which is preliminary data.</text>
</comment>
<dbReference type="InterPro" id="IPR022742">
    <property type="entry name" value="Hydrolase_4"/>
</dbReference>
<dbReference type="PATRIC" id="fig|476652.3.peg.2786"/>
<keyword evidence="3" id="KW-1185">Reference proteome</keyword>
<organism evidence="2 3">
    <name type="scientific">Desulfosporosinus acididurans</name>
    <dbReference type="NCBI Taxonomy" id="476652"/>
    <lineage>
        <taxon>Bacteria</taxon>
        <taxon>Bacillati</taxon>
        <taxon>Bacillota</taxon>
        <taxon>Clostridia</taxon>
        <taxon>Eubacteriales</taxon>
        <taxon>Desulfitobacteriaceae</taxon>
        <taxon>Desulfosporosinus</taxon>
    </lineage>
</organism>
<dbReference type="PANTHER" id="PTHR43798">
    <property type="entry name" value="MONOACYLGLYCEROL LIPASE"/>
    <property type="match status" value="1"/>
</dbReference>
<dbReference type="InterPro" id="IPR000073">
    <property type="entry name" value="AB_hydrolase_1"/>
</dbReference>
<dbReference type="Gene3D" id="3.40.50.1820">
    <property type="entry name" value="alpha/beta hydrolase"/>
    <property type="match status" value="1"/>
</dbReference>
<proteinExistence type="predicted"/>
<dbReference type="RefSeq" id="WP_047810487.1">
    <property type="nucleotide sequence ID" value="NZ_LDZY01000008.1"/>
</dbReference>
<reference evidence="2 3" key="1">
    <citation type="submission" date="2015-06" db="EMBL/GenBank/DDBJ databases">
        <title>Draft genome of the moderately acidophilic sulfate reducer Candidatus Desulfosporosinus acididurans strain M1.</title>
        <authorList>
            <person name="Poehlein A."/>
            <person name="Petzsch P."/>
            <person name="Johnson B.D."/>
            <person name="Schloemann M."/>
            <person name="Daniel R."/>
            <person name="Muehling M."/>
        </authorList>
    </citation>
    <scope>NUCLEOTIDE SEQUENCE [LARGE SCALE GENOMIC DNA]</scope>
    <source>
        <strain evidence="2 3">M1</strain>
    </source>
</reference>
<dbReference type="STRING" id="476652.DEAC_c26630"/>
<evidence type="ECO:0000259" key="1">
    <source>
        <dbReference type="Pfam" id="PF12146"/>
    </source>
</evidence>
<dbReference type="InterPro" id="IPR029058">
    <property type="entry name" value="AB_hydrolase_fold"/>
</dbReference>
<accession>A0A0J1ILH4</accession>
<dbReference type="GO" id="GO:0102296">
    <property type="term" value="F:4,5-9,10-diseco-3-hydroxy-5,9,17-trioxoandrosta-1(10),2-diene-4-oate hydrolase activity"/>
    <property type="evidence" value="ECO:0007669"/>
    <property type="project" value="UniProtKB-EC"/>
</dbReference>
<dbReference type="InterPro" id="IPR050266">
    <property type="entry name" value="AB_hydrolase_sf"/>
</dbReference>
<keyword evidence="2" id="KW-0378">Hydrolase</keyword>
<dbReference type="PRINTS" id="PR00111">
    <property type="entry name" value="ABHYDROLASE"/>
</dbReference>